<feature type="compositionally biased region" description="Gly residues" evidence="1">
    <location>
        <begin position="496"/>
        <end position="507"/>
    </location>
</feature>
<proteinExistence type="predicted"/>
<dbReference type="Proteomes" id="UP000001058">
    <property type="component" value="Unassembled WGS sequence"/>
</dbReference>
<dbReference type="EMBL" id="GL378394">
    <property type="protein sequence ID" value="EFJ41499.1"/>
    <property type="molecule type" value="Genomic_DNA"/>
</dbReference>
<feature type="region of interest" description="Disordered" evidence="1">
    <location>
        <begin position="324"/>
        <end position="346"/>
    </location>
</feature>
<feature type="compositionally biased region" description="Low complexity" evidence="1">
    <location>
        <begin position="138"/>
        <end position="154"/>
    </location>
</feature>
<gene>
    <name evidence="2" type="ORF">VOLCADRAFT_98486</name>
</gene>
<sequence>MERGAMVGAGQYSLTKTSSNANALQLPGPLARPPPPQQIYAQCPKLCLAAAADGANRIPSPVHSPLRSPSSSLGPAAGSLKLFCSGVVGGIDRCPSPGPCSSPRQSLTLFPGREESAAVAAAAAAASPGESVPSPQRSDATAAAAAAASSPSSSPGRQGWLEKVYSAKSLSAPSAAAAGDDVVSGVGVGAGAGGELVSPGRGVSAPACRSPRGSPGRNTRGIGHAHTDAASPSLPSRMTGASRTTTPLQCLYGPTPTQAPLAVVASASEDWSEAATGTGDGGGAGPRESLAVREGLRAYLMLSPPSPSASVSAVTLAAAAATGNSPLASNSSLGERSAGGSPRRGSPAAIAAAASAALSRSSSVSSVHLTPAASPGRQAVVAPAVQQVTGAAAAATADVMSYPCAPPPRSPSRSAGELSDRSSTTSPVAGSGSAVLVRGPHGSPALASATGKISPVASQPSAGGGFGRDGRTAAAASAAGQRSPASAPQPRQRQQKGGGGGGSSGGGVRREELLDEEEDPAVVGRSASRRTSGSASGGGGGGSGGGGSIPSVPSTLAASISSRRAWHREGPPEEWWTAKLAKADAERRKREAQLAADLRYLQQIRTRTTEVQHTHEALLAQSEEALRAARSAKASTEAQHRWLQYQDAVAEGARRHFEHLTNHN</sequence>
<feature type="compositionally biased region" description="Low complexity" evidence="1">
    <location>
        <begin position="524"/>
        <end position="534"/>
    </location>
</feature>
<name>D8UFG6_VOLCA</name>
<feature type="region of interest" description="Disordered" evidence="1">
    <location>
        <begin position="195"/>
        <end position="253"/>
    </location>
</feature>
<feature type="compositionally biased region" description="Gly residues" evidence="1">
    <location>
        <begin position="535"/>
        <end position="548"/>
    </location>
</feature>
<accession>D8UFG6</accession>
<dbReference type="OrthoDB" id="552448at2759"/>
<keyword evidence="3" id="KW-1185">Reference proteome</keyword>
<dbReference type="KEGG" id="vcn:VOLCADRAFT_98486"/>
<feature type="compositionally biased region" description="Polar residues" evidence="1">
    <location>
        <begin position="233"/>
        <end position="248"/>
    </location>
</feature>
<feature type="region of interest" description="Disordered" evidence="1">
    <location>
        <begin position="403"/>
        <end position="571"/>
    </location>
</feature>
<evidence type="ECO:0000313" key="2">
    <source>
        <dbReference type="EMBL" id="EFJ41499.1"/>
    </source>
</evidence>
<dbReference type="AlphaFoldDB" id="D8UFG6"/>
<dbReference type="RefSeq" id="XP_002957444.1">
    <property type="nucleotide sequence ID" value="XM_002957398.1"/>
</dbReference>
<evidence type="ECO:0000313" key="3">
    <source>
        <dbReference type="Proteomes" id="UP000001058"/>
    </source>
</evidence>
<dbReference type="InParanoid" id="D8UFG6"/>
<evidence type="ECO:0000256" key="1">
    <source>
        <dbReference type="SAM" id="MobiDB-lite"/>
    </source>
</evidence>
<feature type="region of interest" description="Disordered" evidence="1">
    <location>
        <begin position="127"/>
        <end position="158"/>
    </location>
</feature>
<dbReference type="GeneID" id="9626894"/>
<feature type="compositionally biased region" description="Low complexity" evidence="1">
    <location>
        <begin position="472"/>
        <end position="492"/>
    </location>
</feature>
<reference evidence="2 3" key="1">
    <citation type="journal article" date="2010" name="Science">
        <title>Genomic analysis of organismal complexity in the multicellular green alga Volvox carteri.</title>
        <authorList>
            <person name="Prochnik S.E."/>
            <person name="Umen J."/>
            <person name="Nedelcu A.M."/>
            <person name="Hallmann A."/>
            <person name="Miller S.M."/>
            <person name="Nishii I."/>
            <person name="Ferris P."/>
            <person name="Kuo A."/>
            <person name="Mitros T."/>
            <person name="Fritz-Laylin L.K."/>
            <person name="Hellsten U."/>
            <person name="Chapman J."/>
            <person name="Simakov O."/>
            <person name="Rensing S.A."/>
            <person name="Terry A."/>
            <person name="Pangilinan J."/>
            <person name="Kapitonov V."/>
            <person name="Jurka J."/>
            <person name="Salamov A."/>
            <person name="Shapiro H."/>
            <person name="Schmutz J."/>
            <person name="Grimwood J."/>
            <person name="Lindquist E."/>
            <person name="Lucas S."/>
            <person name="Grigoriev I.V."/>
            <person name="Schmitt R."/>
            <person name="Kirk D."/>
            <person name="Rokhsar D.S."/>
        </authorList>
    </citation>
    <scope>NUCLEOTIDE SEQUENCE [LARGE SCALE GENOMIC DNA]</scope>
    <source>
        <strain evidence="3">f. Nagariensis / Eve</strain>
    </source>
</reference>
<protein>
    <submittedName>
        <fullName evidence="2">Uncharacterized protein</fullName>
    </submittedName>
</protein>
<organism evidence="3">
    <name type="scientific">Volvox carteri f. nagariensis</name>
    <dbReference type="NCBI Taxonomy" id="3068"/>
    <lineage>
        <taxon>Eukaryota</taxon>
        <taxon>Viridiplantae</taxon>
        <taxon>Chlorophyta</taxon>
        <taxon>core chlorophytes</taxon>
        <taxon>Chlorophyceae</taxon>
        <taxon>CS clade</taxon>
        <taxon>Chlamydomonadales</taxon>
        <taxon>Volvocaceae</taxon>
        <taxon>Volvox</taxon>
    </lineage>
</organism>
<feature type="compositionally biased region" description="Polar residues" evidence="1">
    <location>
        <begin position="551"/>
        <end position="562"/>
    </location>
</feature>